<evidence type="ECO:0000313" key="2">
    <source>
        <dbReference type="Proteomes" id="UP000235672"/>
    </source>
</evidence>
<organism evidence="1 2">
    <name type="scientific">Hyaloscypha hepaticicola</name>
    <dbReference type="NCBI Taxonomy" id="2082293"/>
    <lineage>
        <taxon>Eukaryota</taxon>
        <taxon>Fungi</taxon>
        <taxon>Dikarya</taxon>
        <taxon>Ascomycota</taxon>
        <taxon>Pezizomycotina</taxon>
        <taxon>Leotiomycetes</taxon>
        <taxon>Helotiales</taxon>
        <taxon>Hyaloscyphaceae</taxon>
        <taxon>Hyaloscypha</taxon>
    </lineage>
</organism>
<evidence type="ECO:0000313" key="1">
    <source>
        <dbReference type="EMBL" id="PMD22159.1"/>
    </source>
</evidence>
<accession>A0A2J6Q7A7</accession>
<reference evidence="1 2" key="1">
    <citation type="submission" date="2016-05" db="EMBL/GenBank/DDBJ databases">
        <title>A degradative enzymes factory behind the ericoid mycorrhizal symbiosis.</title>
        <authorList>
            <consortium name="DOE Joint Genome Institute"/>
            <person name="Martino E."/>
            <person name="Morin E."/>
            <person name="Grelet G."/>
            <person name="Kuo A."/>
            <person name="Kohler A."/>
            <person name="Daghino S."/>
            <person name="Barry K."/>
            <person name="Choi C."/>
            <person name="Cichocki N."/>
            <person name="Clum A."/>
            <person name="Copeland A."/>
            <person name="Hainaut M."/>
            <person name="Haridas S."/>
            <person name="Labutti K."/>
            <person name="Lindquist E."/>
            <person name="Lipzen A."/>
            <person name="Khouja H.-R."/>
            <person name="Murat C."/>
            <person name="Ohm R."/>
            <person name="Olson A."/>
            <person name="Spatafora J."/>
            <person name="Veneault-Fourrey C."/>
            <person name="Henrissat B."/>
            <person name="Grigoriev I."/>
            <person name="Martin F."/>
            <person name="Perotto S."/>
        </authorList>
    </citation>
    <scope>NUCLEOTIDE SEQUENCE [LARGE SCALE GENOMIC DNA]</scope>
    <source>
        <strain evidence="1 2">UAMH 7357</strain>
    </source>
</reference>
<dbReference type="EMBL" id="KZ613479">
    <property type="protein sequence ID" value="PMD22159.1"/>
    <property type="molecule type" value="Genomic_DNA"/>
</dbReference>
<proteinExistence type="predicted"/>
<keyword evidence="2" id="KW-1185">Reference proteome</keyword>
<name>A0A2J6Q7A7_9HELO</name>
<sequence length="331" mass="37593">MGLQDFKAQAEVQTQAQVERAEVIKRHLHWLRNAKAQSCDERATWFPSSLDSEEEKRDIHWGQTVPVSEFPKGDAATFPIFRDKIGFQAFKDALQCKDNIRDGQSCSRALSHIEIDVQGLDAKGNRLRVQRILEVNLKITNQASDQGGAEKTTMSLKRVLIISRPDASSLPPARPNGKGVYHGILEQIAQHEVDKALDERNHYVREVFGQEVDHVRVFQQSTIAAHEWHSQRRELWIRGPDGTRIGLREKRTDSESGDEVTLTHTILIEQERGENGRNRLFDLPADGTESERRIRGARWSISSAIDRCVASGAAERFVLDRWVDGVFLSRD</sequence>
<dbReference type="AlphaFoldDB" id="A0A2J6Q7A7"/>
<gene>
    <name evidence="1" type="ORF">NA56DRAFT_748499</name>
</gene>
<dbReference type="Proteomes" id="UP000235672">
    <property type="component" value="Unassembled WGS sequence"/>
</dbReference>
<dbReference type="OrthoDB" id="3499227at2759"/>
<protein>
    <submittedName>
        <fullName evidence="1">Uncharacterized protein</fullName>
    </submittedName>
</protein>